<evidence type="ECO:0000256" key="5">
    <source>
        <dbReference type="SAM" id="SignalP"/>
    </source>
</evidence>
<name>A0A6A6KHQ0_HEVBR</name>
<comment type="caution">
    <text evidence="7">The sequence shown here is derived from an EMBL/GenBank/DDBJ whole genome shotgun (WGS) entry which is preliminary data.</text>
</comment>
<dbReference type="GO" id="GO:0004674">
    <property type="term" value="F:protein serine/threonine kinase activity"/>
    <property type="evidence" value="ECO:0007669"/>
    <property type="project" value="UniProtKB-KW"/>
</dbReference>
<evidence type="ECO:0000313" key="8">
    <source>
        <dbReference type="Proteomes" id="UP000467840"/>
    </source>
</evidence>
<keyword evidence="4" id="KW-0812">Transmembrane</keyword>
<keyword evidence="5" id="KW-0732">Signal</keyword>
<organism evidence="7 8">
    <name type="scientific">Hevea brasiliensis</name>
    <name type="common">Para rubber tree</name>
    <name type="synonym">Siphonia brasiliensis</name>
    <dbReference type="NCBI Taxonomy" id="3981"/>
    <lineage>
        <taxon>Eukaryota</taxon>
        <taxon>Viridiplantae</taxon>
        <taxon>Streptophyta</taxon>
        <taxon>Embryophyta</taxon>
        <taxon>Tracheophyta</taxon>
        <taxon>Spermatophyta</taxon>
        <taxon>Magnoliopsida</taxon>
        <taxon>eudicotyledons</taxon>
        <taxon>Gunneridae</taxon>
        <taxon>Pentapetalae</taxon>
        <taxon>rosids</taxon>
        <taxon>fabids</taxon>
        <taxon>Malpighiales</taxon>
        <taxon>Euphorbiaceae</taxon>
        <taxon>Crotonoideae</taxon>
        <taxon>Micrandreae</taxon>
        <taxon>Hevea</taxon>
    </lineage>
</organism>
<dbReference type="GO" id="GO:0005524">
    <property type="term" value="F:ATP binding"/>
    <property type="evidence" value="ECO:0007669"/>
    <property type="project" value="UniProtKB-KW"/>
</dbReference>
<feature type="signal peptide" evidence="5">
    <location>
        <begin position="1"/>
        <end position="19"/>
    </location>
</feature>
<evidence type="ECO:0000256" key="4">
    <source>
        <dbReference type="SAM" id="Phobius"/>
    </source>
</evidence>
<proteinExistence type="predicted"/>
<keyword evidence="1" id="KW-0808">Transferase</keyword>
<accession>A0A6A6KHQ0</accession>
<sequence length="519" mass="57809">MKILLSFKILFRPIPTVTCCPFAACQNRPLIEDELLQVKVMVSNSHEGLSQKSWFPNLSLDMSLFPSTFFPLVLVLAFSNFCTSSAIRYKISNRNLTESSCPLNFDVLLQLAAEAQIRPALIDVPTQCLYIQKGTLFVRSEYLRTNGYFVPPPDTYQACWESYRSLVGDFLHGFDIQSTCGYHPEWISDTYINITTQEQFESLFPRSELQELRLSCNQSLENGFVCQSCIHKLSSIQKLSLQGPETENASISSDYLFMYAAAFSNKLGPSDQATAKCLFRLEFSMQLNSNEKRLSLISGVVLGCIIGVLGASIAAWLFWMLHKKCGKEREKNNSGNKDETSLDLGLGLQTRRMLADGSELAFKRFKNCSASGDAIFAHEVEIIASVKHVNLVALRGYCTATVPMEDWAWTLVKEGRALDVIEENMPEMGSPEVMELYVHIAVICAHPVLFARPTMYQIVKLLETNLQLVPSTLAAYVGGSNSGLSSICPGYMSCSSITSDDQNLDNKDTQGSFTLTVLK</sequence>
<dbReference type="AlphaFoldDB" id="A0A6A6KHQ0"/>
<dbReference type="Gene3D" id="3.30.200.20">
    <property type="entry name" value="Phosphorylase Kinase, domain 1"/>
    <property type="match status" value="1"/>
</dbReference>
<feature type="chain" id="PRO_5025428553" description="SPARK domain-containing protein" evidence="5">
    <location>
        <begin position="20"/>
        <end position="519"/>
    </location>
</feature>
<keyword evidence="4" id="KW-1133">Transmembrane helix</keyword>
<dbReference type="EMBL" id="JAAGAX010000016">
    <property type="protein sequence ID" value="KAF2287944.1"/>
    <property type="molecule type" value="Genomic_DNA"/>
</dbReference>
<dbReference type="PANTHER" id="PTHR47989">
    <property type="entry name" value="OS01G0750732 PROTEIN"/>
    <property type="match status" value="1"/>
</dbReference>
<feature type="domain" description="SPARK" evidence="6">
    <location>
        <begin position="96"/>
        <end position="249"/>
    </location>
</feature>
<dbReference type="Pfam" id="PF19160">
    <property type="entry name" value="SPARK"/>
    <property type="match status" value="1"/>
</dbReference>
<reference evidence="7 8" key="1">
    <citation type="journal article" date="2020" name="Mol. Plant">
        <title>The Chromosome-Based Rubber Tree Genome Provides New Insights into Spurge Genome Evolution and Rubber Biosynthesis.</title>
        <authorList>
            <person name="Liu J."/>
            <person name="Shi C."/>
            <person name="Shi C.C."/>
            <person name="Li W."/>
            <person name="Zhang Q.J."/>
            <person name="Zhang Y."/>
            <person name="Li K."/>
            <person name="Lu H.F."/>
            <person name="Shi C."/>
            <person name="Zhu S.T."/>
            <person name="Xiao Z.Y."/>
            <person name="Nan H."/>
            <person name="Yue Y."/>
            <person name="Zhu X.G."/>
            <person name="Wu Y."/>
            <person name="Hong X.N."/>
            <person name="Fan G.Y."/>
            <person name="Tong Y."/>
            <person name="Zhang D."/>
            <person name="Mao C.L."/>
            <person name="Liu Y.L."/>
            <person name="Hao S.J."/>
            <person name="Liu W.Q."/>
            <person name="Lv M.Q."/>
            <person name="Zhang H.B."/>
            <person name="Liu Y."/>
            <person name="Hu-Tang G.R."/>
            <person name="Wang J.P."/>
            <person name="Wang J.H."/>
            <person name="Sun Y.H."/>
            <person name="Ni S.B."/>
            <person name="Chen W.B."/>
            <person name="Zhang X.C."/>
            <person name="Jiao Y.N."/>
            <person name="Eichler E.E."/>
            <person name="Li G.H."/>
            <person name="Liu X."/>
            <person name="Gao L.Z."/>
        </authorList>
    </citation>
    <scope>NUCLEOTIDE SEQUENCE [LARGE SCALE GENOMIC DNA]</scope>
    <source>
        <strain evidence="8">cv. GT1</strain>
        <tissue evidence="7">Leaf</tissue>
    </source>
</reference>
<evidence type="ECO:0000256" key="1">
    <source>
        <dbReference type="ARBA" id="ARBA00022527"/>
    </source>
</evidence>
<keyword evidence="1" id="KW-0418">Kinase</keyword>
<feature type="transmembrane region" description="Helical" evidence="4">
    <location>
        <begin position="294"/>
        <end position="319"/>
    </location>
</feature>
<protein>
    <recommendedName>
        <fullName evidence="6">SPARK domain-containing protein</fullName>
    </recommendedName>
</protein>
<dbReference type="Proteomes" id="UP000467840">
    <property type="component" value="Chromosome 8"/>
</dbReference>
<evidence type="ECO:0000256" key="3">
    <source>
        <dbReference type="ARBA" id="ARBA00022840"/>
    </source>
</evidence>
<gene>
    <name evidence="7" type="ORF">GH714_003399</name>
</gene>
<evidence type="ECO:0000313" key="7">
    <source>
        <dbReference type="EMBL" id="KAF2287944.1"/>
    </source>
</evidence>
<feature type="transmembrane region" description="Helical" evidence="4">
    <location>
        <begin position="64"/>
        <end position="87"/>
    </location>
</feature>
<evidence type="ECO:0000256" key="2">
    <source>
        <dbReference type="ARBA" id="ARBA00022741"/>
    </source>
</evidence>
<dbReference type="InterPro" id="IPR043891">
    <property type="entry name" value="SPARK"/>
</dbReference>
<keyword evidence="1" id="KW-0723">Serine/threonine-protein kinase</keyword>
<evidence type="ECO:0000259" key="6">
    <source>
        <dbReference type="Pfam" id="PF19160"/>
    </source>
</evidence>
<keyword evidence="8" id="KW-1185">Reference proteome</keyword>
<keyword evidence="4" id="KW-0472">Membrane</keyword>
<dbReference type="PANTHER" id="PTHR47989:SF62">
    <property type="entry name" value="OS05G0423500 PROTEIN"/>
    <property type="match status" value="1"/>
</dbReference>
<keyword evidence="3" id="KW-0067">ATP-binding</keyword>
<keyword evidence="2" id="KW-0547">Nucleotide-binding</keyword>